<dbReference type="AlphaFoldDB" id="A0A9Q8QM38"/>
<protein>
    <recommendedName>
        <fullName evidence="3">L-ornithine N(5)-monooxygenase</fullName>
    </recommendedName>
</protein>
<name>A0A9Q8QM38_9HYPO</name>
<dbReference type="PANTHER" id="PTHR38663">
    <property type="match status" value="1"/>
</dbReference>
<dbReference type="InterPro" id="IPR036188">
    <property type="entry name" value="FAD/NAD-bd_sf"/>
</dbReference>
<sequence length="554" mass="61239">METDSEVYDVIIIGAGPCGLATAARLREHTPAALFTDEEHRRYHWIGKYGSKVSLKHVRSGKVSHRGLTRSRPEYKMLVLDSTDESWLGRWKRLFRTYDISHLRSPMLWHVDPLDRDSLLAHAYREEREGELVEIRNCVGKEMSKHAKKKAAGSKACGKKQEARVAINLRDHNDYYTPSQSLFCDNCEDVVSRYNLGAGLVKKGALQNIDYGVVRGISIDDEKLFTVTADGVRRYAKVVVLAVGPANGPQIPRLPSMPANQAQLRQACHSMQIQAFPDPVVTSRMEAGRPTHVLVVGGGLTSAQLSDLAIRRGVTKVWHMMRGPLRIKHFDVDLQWMGKYKNAEQARFWTADSDEERLAIIKEARGGGSVTPLFNKRLKKHIAAGKLALFERTSLKDARFEESADCDADDGGADAGRWTVSTEPPVDGLPAFDYIYFATGIQTDFRTLPYLQGMLEKHPVQGFGGFPCLNEDLMWTDGVPLFVSGRLASLQLGPAAPNIGGAKLGAERIAWAIEDLIKPSGWDADGREEQTTSGGGMAGYLSGHDNMFSCLSGV</sequence>
<dbReference type="SUPFAM" id="SSF51905">
    <property type="entry name" value="FAD/NAD(P)-binding domain"/>
    <property type="match status" value="1"/>
</dbReference>
<dbReference type="EMBL" id="CP086361">
    <property type="protein sequence ID" value="UNI22223.1"/>
    <property type="molecule type" value="Genomic_DNA"/>
</dbReference>
<dbReference type="KEGG" id="ptkz:JDV02_008132"/>
<accession>A0A9Q8QM38</accession>
<dbReference type="Gene3D" id="3.50.50.60">
    <property type="entry name" value="FAD/NAD(P)-binding domain"/>
    <property type="match status" value="2"/>
</dbReference>
<evidence type="ECO:0008006" key="3">
    <source>
        <dbReference type="Google" id="ProtNLM"/>
    </source>
</evidence>
<proteinExistence type="predicted"/>
<dbReference type="GeneID" id="72070080"/>
<reference evidence="1" key="1">
    <citation type="submission" date="2021-11" db="EMBL/GenBank/DDBJ databases">
        <title>Purpureocillium_takamizusanense_genome.</title>
        <authorList>
            <person name="Nguyen N.-H."/>
        </authorList>
    </citation>
    <scope>NUCLEOTIDE SEQUENCE</scope>
    <source>
        <strain evidence="1">PT3</strain>
    </source>
</reference>
<dbReference type="OrthoDB" id="76038at2759"/>
<evidence type="ECO:0000313" key="2">
    <source>
        <dbReference type="Proteomes" id="UP000829364"/>
    </source>
</evidence>
<dbReference type="RefSeq" id="XP_047845704.1">
    <property type="nucleotide sequence ID" value="XM_047989699.1"/>
</dbReference>
<keyword evidence="2" id="KW-1185">Reference proteome</keyword>
<gene>
    <name evidence="1" type="ORF">JDV02_008132</name>
</gene>
<evidence type="ECO:0000313" key="1">
    <source>
        <dbReference type="EMBL" id="UNI22223.1"/>
    </source>
</evidence>
<dbReference type="Proteomes" id="UP000829364">
    <property type="component" value="Chromosome 8"/>
</dbReference>
<organism evidence="1 2">
    <name type="scientific">Purpureocillium takamizusanense</name>
    <dbReference type="NCBI Taxonomy" id="2060973"/>
    <lineage>
        <taxon>Eukaryota</taxon>
        <taxon>Fungi</taxon>
        <taxon>Dikarya</taxon>
        <taxon>Ascomycota</taxon>
        <taxon>Pezizomycotina</taxon>
        <taxon>Sordariomycetes</taxon>
        <taxon>Hypocreomycetidae</taxon>
        <taxon>Hypocreales</taxon>
        <taxon>Ophiocordycipitaceae</taxon>
        <taxon>Purpureocillium</taxon>
    </lineage>
</organism>
<dbReference type="PANTHER" id="PTHR38663:SF1">
    <property type="entry name" value="L-ORNITHINE N(5)-MONOOXYGENASE"/>
    <property type="match status" value="1"/>
</dbReference>